<dbReference type="Gene3D" id="2.60.40.10">
    <property type="entry name" value="Immunoglobulins"/>
    <property type="match status" value="4"/>
</dbReference>
<accession>A0A6J8BX86</accession>
<evidence type="ECO:0000259" key="5">
    <source>
        <dbReference type="PROSITE" id="PS50835"/>
    </source>
</evidence>
<reference evidence="6 7" key="1">
    <citation type="submission" date="2020-06" db="EMBL/GenBank/DDBJ databases">
        <authorList>
            <person name="Li R."/>
            <person name="Bekaert M."/>
        </authorList>
    </citation>
    <scope>NUCLEOTIDE SEQUENCE [LARGE SCALE GENOMIC DNA]</scope>
    <source>
        <strain evidence="7">wild</strain>
    </source>
</reference>
<dbReference type="InterPro" id="IPR013151">
    <property type="entry name" value="Immunoglobulin_dom"/>
</dbReference>
<dbReference type="InterPro" id="IPR013106">
    <property type="entry name" value="Ig_V-set"/>
</dbReference>
<keyword evidence="4" id="KW-0393">Immunoglobulin domain</keyword>
<gene>
    <name evidence="6" type="ORF">MCOR_23937</name>
</gene>
<dbReference type="PROSITE" id="PS50835">
    <property type="entry name" value="IG_LIKE"/>
    <property type="match status" value="4"/>
</dbReference>
<evidence type="ECO:0000256" key="3">
    <source>
        <dbReference type="ARBA" id="ARBA00023157"/>
    </source>
</evidence>
<dbReference type="InterPro" id="IPR007110">
    <property type="entry name" value="Ig-like_dom"/>
</dbReference>
<dbReference type="PANTHER" id="PTHR12231:SF253">
    <property type="entry name" value="DPR-INTERACTING PROTEIN ETA, ISOFORM B-RELATED"/>
    <property type="match status" value="1"/>
</dbReference>
<dbReference type="EMBL" id="CACVKT020004242">
    <property type="protein sequence ID" value="CAC5388688.1"/>
    <property type="molecule type" value="Genomic_DNA"/>
</dbReference>
<dbReference type="GO" id="GO:0004674">
    <property type="term" value="F:protein serine/threonine kinase activity"/>
    <property type="evidence" value="ECO:0007669"/>
    <property type="project" value="UniProtKB-EC"/>
</dbReference>
<evidence type="ECO:0000256" key="2">
    <source>
        <dbReference type="ARBA" id="ARBA00022737"/>
    </source>
</evidence>
<feature type="domain" description="Ig-like" evidence="5">
    <location>
        <begin position="33"/>
        <end position="173"/>
    </location>
</feature>
<dbReference type="OrthoDB" id="6150053at2759"/>
<keyword evidence="7" id="KW-1185">Reference proteome</keyword>
<evidence type="ECO:0000256" key="4">
    <source>
        <dbReference type="ARBA" id="ARBA00023319"/>
    </source>
</evidence>
<dbReference type="CDD" id="cd00096">
    <property type="entry name" value="Ig"/>
    <property type="match status" value="1"/>
</dbReference>
<protein>
    <submittedName>
        <fullName evidence="6">TTN</fullName>
        <ecNumber evidence="6">2.7.11.1</ecNumber>
    </submittedName>
</protein>
<evidence type="ECO:0000313" key="7">
    <source>
        <dbReference type="Proteomes" id="UP000507470"/>
    </source>
</evidence>
<dbReference type="InterPro" id="IPR051170">
    <property type="entry name" value="Neural/epithelial_adhesion"/>
</dbReference>
<keyword evidence="1" id="KW-0732">Signal</keyword>
<evidence type="ECO:0000256" key="1">
    <source>
        <dbReference type="ARBA" id="ARBA00022729"/>
    </source>
</evidence>
<dbReference type="Proteomes" id="UP000507470">
    <property type="component" value="Unassembled WGS sequence"/>
</dbReference>
<dbReference type="PANTHER" id="PTHR12231">
    <property type="entry name" value="CTX-RELATED TYPE I TRANSMEMBRANE PROTEIN"/>
    <property type="match status" value="1"/>
</dbReference>
<name>A0A6J8BX86_MYTCO</name>
<dbReference type="Pfam" id="PF00047">
    <property type="entry name" value="ig"/>
    <property type="match status" value="1"/>
</dbReference>
<dbReference type="Pfam" id="PF07679">
    <property type="entry name" value="I-set"/>
    <property type="match status" value="2"/>
</dbReference>
<feature type="domain" description="Ig-like" evidence="5">
    <location>
        <begin position="176"/>
        <end position="275"/>
    </location>
</feature>
<sequence length="484" mass="54735">MSTNDLSLDNPEWPVTANESSIQQFVEDLKSSPESKIRKRNDVYLNIKGFIAVDIEDRTYEVKYGENITIKCNISASPKTESVKWQKNRNGVKTDIKADDRKYFVSNLEYPSLTIVNDGETDIANTDDSKYRISCWRNLSSLSIVNADETDEAVYTCLAKNDSGCHSDYTYLFVRKGFIVVDLVDKKHEVKYGENITIECSISALPYATSVKWQKNRNGVQTDIIANKDDSKYRISVWRNPYSLTIVNADETDEAVYTCLAKNEFGSHSDYTYLFVKKGFIAVHIVNKIYEVKYGETITIKCNISASPNATSVKWQKIRNGVTTDIEANTDDNKYCGSELAYPSLIIINADDTDEAIYTCFAENDYGRDGDNTSLSVKIGELSIRILKKSYIGHKHDSVVLECVASGNPPPEAVYWLKEKDRKIIEIRKETNNSKYHVSNLPSLSLRIRRIDDSDSGKYTCIAVYSKGEYRSKPMTMSVFGGNV</sequence>
<keyword evidence="2" id="KW-0677">Repeat</keyword>
<dbReference type="SMART" id="SM00408">
    <property type="entry name" value="IGc2"/>
    <property type="match status" value="4"/>
</dbReference>
<dbReference type="EC" id="2.7.11.1" evidence="6"/>
<evidence type="ECO:0000313" key="6">
    <source>
        <dbReference type="EMBL" id="CAC5388688.1"/>
    </source>
</evidence>
<dbReference type="InterPro" id="IPR003598">
    <property type="entry name" value="Ig_sub2"/>
</dbReference>
<dbReference type="InterPro" id="IPR003599">
    <property type="entry name" value="Ig_sub"/>
</dbReference>
<dbReference type="InterPro" id="IPR013783">
    <property type="entry name" value="Ig-like_fold"/>
</dbReference>
<dbReference type="Pfam" id="PF13927">
    <property type="entry name" value="Ig_3"/>
    <property type="match status" value="1"/>
</dbReference>
<feature type="domain" description="Ig-like" evidence="5">
    <location>
        <begin position="397"/>
        <end position="478"/>
    </location>
</feature>
<dbReference type="InterPro" id="IPR013098">
    <property type="entry name" value="Ig_I-set"/>
</dbReference>
<feature type="domain" description="Ig-like" evidence="5">
    <location>
        <begin position="295"/>
        <end position="376"/>
    </location>
</feature>
<dbReference type="SMART" id="SM00406">
    <property type="entry name" value="IGv"/>
    <property type="match status" value="3"/>
</dbReference>
<dbReference type="InterPro" id="IPR036179">
    <property type="entry name" value="Ig-like_dom_sf"/>
</dbReference>
<organism evidence="6 7">
    <name type="scientific">Mytilus coruscus</name>
    <name type="common">Sea mussel</name>
    <dbReference type="NCBI Taxonomy" id="42192"/>
    <lineage>
        <taxon>Eukaryota</taxon>
        <taxon>Metazoa</taxon>
        <taxon>Spiralia</taxon>
        <taxon>Lophotrochozoa</taxon>
        <taxon>Mollusca</taxon>
        <taxon>Bivalvia</taxon>
        <taxon>Autobranchia</taxon>
        <taxon>Pteriomorphia</taxon>
        <taxon>Mytilida</taxon>
        <taxon>Mytiloidea</taxon>
        <taxon>Mytilidae</taxon>
        <taxon>Mytilinae</taxon>
        <taxon>Mytilus</taxon>
    </lineage>
</organism>
<keyword evidence="3" id="KW-1015">Disulfide bond</keyword>
<dbReference type="SMART" id="SM00409">
    <property type="entry name" value="IG"/>
    <property type="match status" value="4"/>
</dbReference>
<dbReference type="SUPFAM" id="SSF48726">
    <property type="entry name" value="Immunoglobulin"/>
    <property type="match status" value="4"/>
</dbReference>
<dbReference type="AlphaFoldDB" id="A0A6J8BX86"/>
<proteinExistence type="predicted"/>
<keyword evidence="6" id="KW-0808">Transferase</keyword>